<keyword evidence="4" id="KW-0539">Nucleus</keyword>
<protein>
    <submittedName>
        <fullName evidence="6">Uncharacterized protein</fullName>
    </submittedName>
</protein>
<dbReference type="Pfam" id="PF02724">
    <property type="entry name" value="CDC45"/>
    <property type="match status" value="1"/>
</dbReference>
<keyword evidence="3" id="KW-0235">DNA replication</keyword>
<evidence type="ECO:0000256" key="3">
    <source>
        <dbReference type="ARBA" id="ARBA00022705"/>
    </source>
</evidence>
<dbReference type="PANTHER" id="PTHR10507:SF0">
    <property type="entry name" value="CELL DIVISION CONTROL PROTEIN 45 HOMOLOG"/>
    <property type="match status" value="1"/>
</dbReference>
<evidence type="ECO:0000256" key="2">
    <source>
        <dbReference type="ARBA" id="ARBA00010727"/>
    </source>
</evidence>
<evidence type="ECO:0000256" key="4">
    <source>
        <dbReference type="ARBA" id="ARBA00023242"/>
    </source>
</evidence>
<comment type="subcellular location">
    <subcellularLocation>
        <location evidence="1">Nucleus</location>
    </subcellularLocation>
</comment>
<dbReference type="GO" id="GO:0031261">
    <property type="term" value="C:DNA replication preinitiation complex"/>
    <property type="evidence" value="ECO:0007669"/>
    <property type="project" value="TreeGrafter"/>
</dbReference>
<dbReference type="PANTHER" id="PTHR10507">
    <property type="entry name" value="CDC45-RELATED PROTEIN"/>
    <property type="match status" value="1"/>
</dbReference>
<organism evidence="6">
    <name type="scientific">Cuerna arida</name>
    <dbReference type="NCBI Taxonomy" id="1464854"/>
    <lineage>
        <taxon>Eukaryota</taxon>
        <taxon>Metazoa</taxon>
        <taxon>Ecdysozoa</taxon>
        <taxon>Arthropoda</taxon>
        <taxon>Hexapoda</taxon>
        <taxon>Insecta</taxon>
        <taxon>Pterygota</taxon>
        <taxon>Neoptera</taxon>
        <taxon>Paraneoptera</taxon>
        <taxon>Hemiptera</taxon>
        <taxon>Auchenorrhyncha</taxon>
        <taxon>Membracoidea</taxon>
        <taxon>Cicadellidae</taxon>
        <taxon>Cicadellinae</taxon>
        <taxon>Proconiini</taxon>
        <taxon>Cuerna</taxon>
    </lineage>
</organism>
<evidence type="ECO:0000256" key="1">
    <source>
        <dbReference type="ARBA" id="ARBA00004123"/>
    </source>
</evidence>
<evidence type="ECO:0000256" key="5">
    <source>
        <dbReference type="ARBA" id="ARBA00023306"/>
    </source>
</evidence>
<dbReference type="GO" id="GO:0003682">
    <property type="term" value="F:chromatin binding"/>
    <property type="evidence" value="ECO:0007669"/>
    <property type="project" value="TreeGrafter"/>
</dbReference>
<dbReference type="AlphaFoldDB" id="A0A1B6GZK4"/>
<evidence type="ECO:0000313" key="6">
    <source>
        <dbReference type="EMBL" id="JAS67845.1"/>
    </source>
</evidence>
<dbReference type="GO" id="GO:0000727">
    <property type="term" value="P:double-strand break repair via break-induced replication"/>
    <property type="evidence" value="ECO:0007669"/>
    <property type="project" value="TreeGrafter"/>
</dbReference>
<dbReference type="EMBL" id="GECZ01001924">
    <property type="protein sequence ID" value="JAS67845.1"/>
    <property type="molecule type" value="Transcribed_RNA"/>
</dbReference>
<keyword evidence="5" id="KW-0131">Cell cycle</keyword>
<dbReference type="GO" id="GO:1902977">
    <property type="term" value="P:mitotic DNA replication preinitiation complex assembly"/>
    <property type="evidence" value="ECO:0007669"/>
    <property type="project" value="TreeGrafter"/>
</dbReference>
<name>A0A1B6GZK4_9HEMI</name>
<comment type="similarity">
    <text evidence="2">Belongs to the CDC45 family.</text>
</comment>
<dbReference type="InterPro" id="IPR003874">
    <property type="entry name" value="CDC45"/>
</dbReference>
<dbReference type="GO" id="GO:0003697">
    <property type="term" value="F:single-stranded DNA binding"/>
    <property type="evidence" value="ECO:0007669"/>
    <property type="project" value="TreeGrafter"/>
</dbReference>
<dbReference type="GO" id="GO:0003688">
    <property type="term" value="F:DNA replication origin binding"/>
    <property type="evidence" value="ECO:0007669"/>
    <property type="project" value="TreeGrafter"/>
</dbReference>
<dbReference type="GO" id="GO:0006270">
    <property type="term" value="P:DNA replication initiation"/>
    <property type="evidence" value="ECO:0007669"/>
    <property type="project" value="InterPro"/>
</dbReference>
<reference evidence="6" key="1">
    <citation type="submission" date="2015-11" db="EMBL/GenBank/DDBJ databases">
        <title>De novo transcriptome assembly of four potential Pierce s Disease insect vectors from Arizona vineyards.</title>
        <authorList>
            <person name="Tassone E.E."/>
        </authorList>
    </citation>
    <scope>NUCLEOTIDE SEQUENCE</scope>
</reference>
<proteinExistence type="inferred from homology"/>
<gene>
    <name evidence="6" type="ORF">g.11285</name>
</gene>
<accession>A0A1B6GZK4</accession>
<sequence>MGLPLVESKQMFVAMDLSLRRQFHDMMNKMADSHQLDNVVFQSFTLHHGCRHKYQATDCVYAIVALFNPSDKEMKYNDCFRDALASLSRQHRTLLEEGIERAKKLLTVIYRQTHNALDMKQIISAGPFLYMVIQEGSLDARYYSEPTCLGMLAYIALRSYVASSRKRAAGLPLVISAPLTTTSEECIVLGVPPVAEAVPRNFFGKAFEQAAEKTNSRIDMDYFDSSVIRMKTEDRPKFFDALTALLS</sequence>